<keyword evidence="2" id="KW-1185">Reference proteome</keyword>
<reference evidence="1 2" key="1">
    <citation type="journal article" date="2016" name="Mol. Biol. Evol.">
        <title>Comparative Genomics of Early-Diverging Mushroom-Forming Fungi Provides Insights into the Origins of Lignocellulose Decay Capabilities.</title>
        <authorList>
            <person name="Nagy L.G."/>
            <person name="Riley R."/>
            <person name="Tritt A."/>
            <person name="Adam C."/>
            <person name="Daum C."/>
            <person name="Floudas D."/>
            <person name="Sun H."/>
            <person name="Yadav J.S."/>
            <person name="Pangilinan J."/>
            <person name="Larsson K.H."/>
            <person name="Matsuura K."/>
            <person name="Barry K."/>
            <person name="Labutti K."/>
            <person name="Kuo R."/>
            <person name="Ohm R.A."/>
            <person name="Bhattacharya S.S."/>
            <person name="Shirouzu T."/>
            <person name="Yoshinaga Y."/>
            <person name="Martin F.M."/>
            <person name="Grigoriev I.V."/>
            <person name="Hibbett D.S."/>
        </authorList>
    </citation>
    <scope>NUCLEOTIDE SEQUENCE [LARGE SCALE GENOMIC DNA]</scope>
    <source>
        <strain evidence="1 2">HHB12029</strain>
    </source>
</reference>
<name>A0A165LLL4_EXIGL</name>
<gene>
    <name evidence="1" type="ORF">EXIGLDRAFT_832465</name>
</gene>
<accession>A0A165LLL4</accession>
<proteinExistence type="predicted"/>
<evidence type="ECO:0000313" key="1">
    <source>
        <dbReference type="EMBL" id="KZV98016.1"/>
    </source>
</evidence>
<dbReference type="AlphaFoldDB" id="A0A165LLL4"/>
<dbReference type="InParanoid" id="A0A165LLL4"/>
<dbReference type="EMBL" id="KV425923">
    <property type="protein sequence ID" value="KZV98016.1"/>
    <property type="molecule type" value="Genomic_DNA"/>
</dbReference>
<dbReference type="Proteomes" id="UP000077266">
    <property type="component" value="Unassembled WGS sequence"/>
</dbReference>
<evidence type="ECO:0000313" key="2">
    <source>
        <dbReference type="Proteomes" id="UP000077266"/>
    </source>
</evidence>
<organism evidence="1 2">
    <name type="scientific">Exidia glandulosa HHB12029</name>
    <dbReference type="NCBI Taxonomy" id="1314781"/>
    <lineage>
        <taxon>Eukaryota</taxon>
        <taxon>Fungi</taxon>
        <taxon>Dikarya</taxon>
        <taxon>Basidiomycota</taxon>
        <taxon>Agaricomycotina</taxon>
        <taxon>Agaricomycetes</taxon>
        <taxon>Auriculariales</taxon>
        <taxon>Exidiaceae</taxon>
        <taxon>Exidia</taxon>
    </lineage>
</organism>
<protein>
    <submittedName>
        <fullName evidence="1">Uncharacterized protein</fullName>
    </submittedName>
</protein>
<sequence>MDRRQTLPSEVLLLIAEHAVLREAQDPLHLGWAASLCSACKSFRRVVTPILYAHVVVTRDNLEQLALLAREAPATLAWTRSATFLVIGRRLSIEPLIRAMTRLTAFAGRDLICDYIEEDLTISSIFLTGIGDEVVSRRTQKATRLHILVMVYDPAVELPEGELSLEYLMIDVLADDKSAWGLDIRRFFQHVDRILDRDTLPSLRRILLRPRCIFSGLKAEGFYIAVEEWGKTQRDSRIWIHDIAGPSLMHEGADVSGTLHLQDALAGDELWLTGRQLCPPSVPVPVANEQ</sequence>